<feature type="domain" description="NodB homology" evidence="2">
    <location>
        <begin position="102"/>
        <end position="319"/>
    </location>
</feature>
<evidence type="ECO:0000313" key="4">
    <source>
        <dbReference type="Proteomes" id="UP000318538"/>
    </source>
</evidence>
<dbReference type="GO" id="GO:0016810">
    <property type="term" value="F:hydrolase activity, acting on carbon-nitrogen (but not peptide) bonds"/>
    <property type="evidence" value="ECO:0007669"/>
    <property type="project" value="InterPro"/>
</dbReference>
<accession>A0A517NCB1</accession>
<dbReference type="KEGG" id="rlc:K227x_31550"/>
<dbReference type="PANTHER" id="PTHR34216">
    <property type="match status" value="1"/>
</dbReference>
<gene>
    <name evidence="3" type="ORF">K227x_31550</name>
</gene>
<evidence type="ECO:0000256" key="1">
    <source>
        <dbReference type="ARBA" id="ARBA00022729"/>
    </source>
</evidence>
<keyword evidence="4" id="KW-1185">Reference proteome</keyword>
<keyword evidence="1" id="KW-0732">Signal</keyword>
<dbReference type="EMBL" id="CP036525">
    <property type="protein sequence ID" value="QDT04759.1"/>
    <property type="molecule type" value="Genomic_DNA"/>
</dbReference>
<dbReference type="PROSITE" id="PS51677">
    <property type="entry name" value="NODB"/>
    <property type="match status" value="1"/>
</dbReference>
<dbReference type="PANTHER" id="PTHR34216:SF11">
    <property type="entry name" value="CHITOOLIGOSACCHARIDE DEACETYLASE"/>
    <property type="match status" value="1"/>
</dbReference>
<name>A0A517NCB1_9BACT</name>
<dbReference type="InterPro" id="IPR051398">
    <property type="entry name" value="Polysacch_Deacetylase"/>
</dbReference>
<dbReference type="Pfam" id="PF01522">
    <property type="entry name" value="Polysacc_deac_1"/>
    <property type="match status" value="1"/>
</dbReference>
<dbReference type="InterPro" id="IPR011330">
    <property type="entry name" value="Glyco_hydro/deAcase_b/a-brl"/>
</dbReference>
<evidence type="ECO:0000259" key="2">
    <source>
        <dbReference type="PROSITE" id="PS51677"/>
    </source>
</evidence>
<dbReference type="SUPFAM" id="SSF88713">
    <property type="entry name" value="Glycoside hydrolase/deacetylase"/>
    <property type="match status" value="1"/>
</dbReference>
<dbReference type="Proteomes" id="UP000318538">
    <property type="component" value="Chromosome"/>
</dbReference>
<dbReference type="AlphaFoldDB" id="A0A517NCB1"/>
<dbReference type="Gene3D" id="3.20.20.370">
    <property type="entry name" value="Glycoside hydrolase/deacetylase"/>
    <property type="match status" value="1"/>
</dbReference>
<reference evidence="3 4" key="1">
    <citation type="submission" date="2019-02" db="EMBL/GenBank/DDBJ databases">
        <title>Deep-cultivation of Planctomycetes and their phenomic and genomic characterization uncovers novel biology.</title>
        <authorList>
            <person name="Wiegand S."/>
            <person name="Jogler M."/>
            <person name="Boedeker C."/>
            <person name="Pinto D."/>
            <person name="Vollmers J."/>
            <person name="Rivas-Marin E."/>
            <person name="Kohn T."/>
            <person name="Peeters S.H."/>
            <person name="Heuer A."/>
            <person name="Rast P."/>
            <person name="Oberbeckmann S."/>
            <person name="Bunk B."/>
            <person name="Jeske O."/>
            <person name="Meyerdierks A."/>
            <person name="Storesund J.E."/>
            <person name="Kallscheuer N."/>
            <person name="Luecker S."/>
            <person name="Lage O.M."/>
            <person name="Pohl T."/>
            <person name="Merkel B.J."/>
            <person name="Hornburger P."/>
            <person name="Mueller R.-W."/>
            <person name="Bruemmer F."/>
            <person name="Labrenz M."/>
            <person name="Spormann A.M."/>
            <person name="Op den Camp H."/>
            <person name="Overmann J."/>
            <person name="Amann R."/>
            <person name="Jetten M.S.M."/>
            <person name="Mascher T."/>
            <person name="Medema M.H."/>
            <person name="Devos D.P."/>
            <person name="Kaster A.-K."/>
            <person name="Ovreas L."/>
            <person name="Rohde M."/>
            <person name="Galperin M.Y."/>
            <person name="Jogler C."/>
        </authorList>
    </citation>
    <scope>NUCLEOTIDE SEQUENCE [LARGE SCALE GENOMIC DNA]</scope>
    <source>
        <strain evidence="3 4">K22_7</strain>
    </source>
</reference>
<dbReference type="CDD" id="cd10967">
    <property type="entry name" value="CE4_GLA_like_6s"/>
    <property type="match status" value="1"/>
</dbReference>
<protein>
    <submittedName>
        <fullName evidence="3">Polysaccharide deacetylase</fullName>
    </submittedName>
</protein>
<organism evidence="3 4">
    <name type="scientific">Rubripirellula lacrimiformis</name>
    <dbReference type="NCBI Taxonomy" id="1930273"/>
    <lineage>
        <taxon>Bacteria</taxon>
        <taxon>Pseudomonadati</taxon>
        <taxon>Planctomycetota</taxon>
        <taxon>Planctomycetia</taxon>
        <taxon>Pirellulales</taxon>
        <taxon>Pirellulaceae</taxon>
        <taxon>Rubripirellula</taxon>
    </lineage>
</organism>
<dbReference type="GO" id="GO:0005975">
    <property type="term" value="P:carbohydrate metabolic process"/>
    <property type="evidence" value="ECO:0007669"/>
    <property type="project" value="InterPro"/>
</dbReference>
<dbReference type="InterPro" id="IPR002509">
    <property type="entry name" value="NODB_dom"/>
</dbReference>
<proteinExistence type="predicted"/>
<evidence type="ECO:0000313" key="3">
    <source>
        <dbReference type="EMBL" id="QDT04759.1"/>
    </source>
</evidence>
<sequence>MKRKVERYGALALCLKADVCVRVPGGDLLALWLCACYDRGAVLLVAGADRSWRFSTRYDPLNKVRCMLLKTKSNWLVLLASLIALPSVATAQDGYWPEGKSYCVSLTYDDGLPSQIVHALPQLKAAGLKGTFFCPGDADYRWSQDDVDRIREEGHELAGHTVNHPCARKNDWVKPGNALEDYDDERMAKELDQNLANLIKNGVKREIATFAYPCGSTYIGEDKHSYIPLVKERFFAARGTKVGFEVPSNGETNLFDVKTFAGNQRDVAYQLNQVTATRDNNGWLVFMFHGVGGDHIAISADGHKEILRFLQEDDSVWVATFQEAAAWVKSKQEGKPASASASQAE</sequence>